<feature type="compositionally biased region" description="Low complexity" evidence="1">
    <location>
        <begin position="752"/>
        <end position="765"/>
    </location>
</feature>
<evidence type="ECO:0000313" key="3">
    <source>
        <dbReference type="Proteomes" id="UP000447434"/>
    </source>
</evidence>
<feature type="compositionally biased region" description="Polar residues" evidence="1">
    <location>
        <begin position="506"/>
        <end position="515"/>
    </location>
</feature>
<feature type="region of interest" description="Disordered" evidence="1">
    <location>
        <begin position="506"/>
        <end position="539"/>
    </location>
</feature>
<protein>
    <submittedName>
        <fullName evidence="2">Putative vacuolar protein sorting-associated protein Ist1</fullName>
    </submittedName>
</protein>
<feature type="region of interest" description="Disordered" evidence="1">
    <location>
        <begin position="640"/>
        <end position="871"/>
    </location>
</feature>
<feature type="compositionally biased region" description="Polar residues" evidence="1">
    <location>
        <begin position="171"/>
        <end position="183"/>
    </location>
</feature>
<feature type="region of interest" description="Disordered" evidence="1">
    <location>
        <begin position="228"/>
        <end position="269"/>
    </location>
</feature>
<sequence>MLTTISEEHNIKWEPKSFGENDGKSSQDLLVGPNNFEKASYVEPSQIHVSLVHDERAPPDLRSSSQTKPMHDTSTNSYEQNASGATRKVDHNQSTMSRMSIPEIRPSGTGSQEKDFRDSNSGNGSSFSMGRKNWNMEFKDATSAAQAAAESAERASVAARAAAELSNRESMTMQYLSGSNSYSGSRFTEVPQEYAFHDDNHLPAGSVENTFHRKGSGMYNEQITAKEQDNPVGAPNENDQTSPENVVKRAQSTPLSSSSSFGDNPFAHGSQTADIYQDINSFVQENSDLHEVNIKKQESRTEIDFMTELHGDGDLNTENSYQIGDATPIRQSIKAPFFHRISPSDEHNHNLNSYGQEMGNKAVEDLFVTDEGTTQINTIEASSYNDTSVAFDDSGSEDGEYKFDFENKYKVEISAFDDSVDPLENTISWRHGQDINEKESSSTSQSHFSVVSERLTTSAVSSEKEDLLPLTFDNSDDAGSDSEVDLVKSTVAGTFDYRNSVLDQSANHETLGSSSRYDKNVGSNRKPWLSPSSVGSDTVEEQFEKKVEINPMSDKTFDYRDLRTSQPLQLPDTFKSTETLEESHAENDKELNYGMLKGGFRNRAYKRPPYIKNTSNESPSAFGDISIQNERSFPTIRTSISSDTPIQDRYTGEVSRGSRSAGLRNISSDSDSYEMVSNSQDTLTRIHDSRIQNEQIEEKKKSNSRASITYFDSDYSESEDELAKKNSANLTRPVSGMSRRTSGPSKTGTGLSSSSAPSYKASVTSGKRLGWNSSRDSYENDNQRASYMMKSSVNRGSSEPGLAEHAASKPISEPNGSPREEIMISSEWVQPSSSLPKTVIEDSEEGKGAAKSEGDTTSKQKPDHIHPKLPDYDSIAAKFMSLKKDHQ</sequence>
<reference evidence="3" key="1">
    <citation type="journal article" date="2020" name="Nat. Commun.">
        <title>Genome sequence of the cluster root forming white lupin.</title>
        <authorList>
            <person name="Hufnagel B."/>
            <person name="Marques A."/>
            <person name="Soriano A."/>
            <person name="Marques L."/>
            <person name="Divol F."/>
            <person name="Doumas P."/>
            <person name="Sallet E."/>
            <person name="Mancinotti D."/>
            <person name="Carrere S."/>
            <person name="Marande W."/>
            <person name="Arribat S."/>
            <person name="Keller J."/>
            <person name="Huneau C."/>
            <person name="Blein T."/>
            <person name="Aime D."/>
            <person name="Laguerre M."/>
            <person name="Taylor J."/>
            <person name="Schubert V."/>
            <person name="Nelson M."/>
            <person name="Geu-Flores F."/>
            <person name="Crespi M."/>
            <person name="Gallardo-Guerrero K."/>
            <person name="Delaux P.-M."/>
            <person name="Salse J."/>
            <person name="Berges H."/>
            <person name="Guyot R."/>
            <person name="Gouzy J."/>
            <person name="Peret B."/>
        </authorList>
    </citation>
    <scope>NUCLEOTIDE SEQUENCE [LARGE SCALE GENOMIC DNA]</scope>
    <source>
        <strain evidence="3">cv. Amiga</strain>
    </source>
</reference>
<dbReference type="AlphaFoldDB" id="A0A6A4NMK8"/>
<feature type="compositionally biased region" description="Basic and acidic residues" evidence="1">
    <location>
        <begin position="845"/>
        <end position="871"/>
    </location>
</feature>
<feature type="compositionally biased region" description="Low complexity" evidence="1">
    <location>
        <begin position="141"/>
        <end position="170"/>
    </location>
</feature>
<feature type="compositionally biased region" description="Basic and acidic residues" evidence="1">
    <location>
        <begin position="1"/>
        <end position="25"/>
    </location>
</feature>
<feature type="compositionally biased region" description="Polar residues" evidence="1">
    <location>
        <begin position="665"/>
        <end position="683"/>
    </location>
</feature>
<gene>
    <name evidence="2" type="ORF">Lalb_Chr22g0349801</name>
</gene>
<keyword evidence="3" id="KW-1185">Reference proteome</keyword>
<name>A0A6A4NMK8_LUPAL</name>
<dbReference type="Proteomes" id="UP000447434">
    <property type="component" value="Chromosome 22"/>
</dbReference>
<feature type="compositionally biased region" description="Polar residues" evidence="1">
    <location>
        <begin position="827"/>
        <end position="836"/>
    </location>
</feature>
<evidence type="ECO:0000313" key="2">
    <source>
        <dbReference type="EMBL" id="KAE9587907.1"/>
    </source>
</evidence>
<dbReference type="EMBL" id="WOCE01000022">
    <property type="protein sequence ID" value="KAE9587907.1"/>
    <property type="molecule type" value="Genomic_DNA"/>
</dbReference>
<dbReference type="OrthoDB" id="29853at2759"/>
<feature type="region of interest" description="Disordered" evidence="1">
    <location>
        <begin position="1"/>
        <end position="32"/>
    </location>
</feature>
<feature type="compositionally biased region" description="Polar residues" evidence="1">
    <location>
        <begin position="62"/>
        <end position="84"/>
    </location>
</feature>
<comment type="caution">
    <text evidence="2">The sequence shown here is derived from an EMBL/GenBank/DDBJ whole genome shotgun (WGS) entry which is preliminary data.</text>
</comment>
<feature type="region of interest" description="Disordered" evidence="1">
    <location>
        <begin position="47"/>
        <end position="183"/>
    </location>
</feature>
<feature type="compositionally biased region" description="Polar residues" evidence="1">
    <location>
        <begin position="783"/>
        <end position="797"/>
    </location>
</feature>
<feature type="compositionally biased region" description="Low complexity" evidence="1">
    <location>
        <begin position="119"/>
        <end position="128"/>
    </location>
</feature>
<feature type="compositionally biased region" description="Basic and acidic residues" evidence="1">
    <location>
        <begin position="684"/>
        <end position="701"/>
    </location>
</feature>
<evidence type="ECO:0000256" key="1">
    <source>
        <dbReference type="SAM" id="MobiDB-lite"/>
    </source>
</evidence>
<feature type="compositionally biased region" description="Polar residues" evidence="1">
    <location>
        <begin position="237"/>
        <end position="262"/>
    </location>
</feature>
<proteinExistence type="predicted"/>
<organism evidence="2 3">
    <name type="scientific">Lupinus albus</name>
    <name type="common">White lupine</name>
    <name type="synonym">Lupinus termis</name>
    <dbReference type="NCBI Taxonomy" id="3870"/>
    <lineage>
        <taxon>Eukaryota</taxon>
        <taxon>Viridiplantae</taxon>
        <taxon>Streptophyta</taxon>
        <taxon>Embryophyta</taxon>
        <taxon>Tracheophyta</taxon>
        <taxon>Spermatophyta</taxon>
        <taxon>Magnoliopsida</taxon>
        <taxon>eudicotyledons</taxon>
        <taxon>Gunneridae</taxon>
        <taxon>Pentapetalae</taxon>
        <taxon>rosids</taxon>
        <taxon>fabids</taxon>
        <taxon>Fabales</taxon>
        <taxon>Fabaceae</taxon>
        <taxon>Papilionoideae</taxon>
        <taxon>50 kb inversion clade</taxon>
        <taxon>genistoids sensu lato</taxon>
        <taxon>core genistoids</taxon>
        <taxon>Genisteae</taxon>
        <taxon>Lupinus</taxon>
    </lineage>
</organism>
<feature type="compositionally biased region" description="Polar residues" evidence="1">
    <location>
        <begin position="726"/>
        <end position="751"/>
    </location>
</feature>
<accession>A0A6A4NMK8</accession>